<accession>A0A2P5E799</accession>
<dbReference type="PANTHER" id="PTHR11071">
    <property type="entry name" value="PEPTIDYL-PROLYL CIS-TRANS ISOMERASE"/>
    <property type="match status" value="1"/>
</dbReference>
<dbReference type="SUPFAM" id="SSF50891">
    <property type="entry name" value="Cyclophilin-like"/>
    <property type="match status" value="1"/>
</dbReference>
<dbReference type="AlphaFoldDB" id="A0A2P5E799"/>
<comment type="caution">
    <text evidence="4">The sequence shown here is derived from an EMBL/GenBank/DDBJ whole genome shotgun (WGS) entry which is preliminary data.</text>
</comment>
<feature type="domain" description="PPIase cyclophilin-type" evidence="3">
    <location>
        <begin position="7"/>
        <end position="94"/>
    </location>
</feature>
<dbReference type="GO" id="GO:0005886">
    <property type="term" value="C:plasma membrane"/>
    <property type="evidence" value="ECO:0007669"/>
    <property type="project" value="TreeGrafter"/>
</dbReference>
<dbReference type="OrthoDB" id="193499at2759"/>
<dbReference type="GO" id="GO:0016018">
    <property type="term" value="F:cyclosporin A binding"/>
    <property type="evidence" value="ECO:0007669"/>
    <property type="project" value="TreeGrafter"/>
</dbReference>
<sequence>MPMSSPTPLKTAPFAPARRGREGMELEGSIFHRVITCFMCQGGDFTTGNDLDGKHVVFEHIVEGLDVVKAIEKLGSVSGQTSKIVTIANSGQLS</sequence>
<dbReference type="STRING" id="63057.A0A2P5E799"/>
<dbReference type="GO" id="GO:0006457">
    <property type="term" value="P:protein folding"/>
    <property type="evidence" value="ECO:0007669"/>
    <property type="project" value="TreeGrafter"/>
</dbReference>
<dbReference type="PROSITE" id="PS50072">
    <property type="entry name" value="CSA_PPIASE_2"/>
    <property type="match status" value="1"/>
</dbReference>
<dbReference type="PANTHER" id="PTHR11071:SF561">
    <property type="entry name" value="PEPTIDYL-PROLYL CIS-TRANS ISOMERASE D-RELATED"/>
    <property type="match status" value="1"/>
</dbReference>
<dbReference type="GO" id="GO:0005829">
    <property type="term" value="C:cytosol"/>
    <property type="evidence" value="ECO:0007669"/>
    <property type="project" value="TreeGrafter"/>
</dbReference>
<keyword evidence="5" id="KW-1185">Reference proteome</keyword>
<dbReference type="Proteomes" id="UP000237000">
    <property type="component" value="Unassembled WGS sequence"/>
</dbReference>
<dbReference type="GO" id="GO:0003755">
    <property type="term" value="F:peptidyl-prolyl cis-trans isomerase activity"/>
    <property type="evidence" value="ECO:0007669"/>
    <property type="project" value="InterPro"/>
</dbReference>
<keyword evidence="4" id="KW-0413">Isomerase</keyword>
<evidence type="ECO:0000313" key="4">
    <source>
        <dbReference type="EMBL" id="PON81405.1"/>
    </source>
</evidence>
<feature type="region of interest" description="Disordered" evidence="2">
    <location>
        <begin position="1"/>
        <end position="20"/>
    </location>
</feature>
<gene>
    <name evidence="4" type="ORF">TorRG33x02_227560</name>
</gene>
<dbReference type="InterPro" id="IPR002130">
    <property type="entry name" value="Cyclophilin-type_PPIase_dom"/>
</dbReference>
<dbReference type="Gene3D" id="2.40.100.10">
    <property type="entry name" value="Cyclophilin-like"/>
    <property type="match status" value="2"/>
</dbReference>
<evidence type="ECO:0000259" key="3">
    <source>
        <dbReference type="PROSITE" id="PS50072"/>
    </source>
</evidence>
<organism evidence="4 5">
    <name type="scientific">Trema orientale</name>
    <name type="common">Charcoal tree</name>
    <name type="synonym">Celtis orientalis</name>
    <dbReference type="NCBI Taxonomy" id="63057"/>
    <lineage>
        <taxon>Eukaryota</taxon>
        <taxon>Viridiplantae</taxon>
        <taxon>Streptophyta</taxon>
        <taxon>Embryophyta</taxon>
        <taxon>Tracheophyta</taxon>
        <taxon>Spermatophyta</taxon>
        <taxon>Magnoliopsida</taxon>
        <taxon>eudicotyledons</taxon>
        <taxon>Gunneridae</taxon>
        <taxon>Pentapetalae</taxon>
        <taxon>rosids</taxon>
        <taxon>fabids</taxon>
        <taxon>Rosales</taxon>
        <taxon>Cannabaceae</taxon>
        <taxon>Trema</taxon>
    </lineage>
</organism>
<evidence type="ECO:0000256" key="1">
    <source>
        <dbReference type="ARBA" id="ARBA00007365"/>
    </source>
</evidence>
<reference evidence="5" key="1">
    <citation type="submission" date="2016-06" db="EMBL/GenBank/DDBJ databases">
        <title>Parallel loss of symbiosis genes in relatives of nitrogen-fixing non-legume Parasponia.</title>
        <authorList>
            <person name="Van Velzen R."/>
            <person name="Holmer R."/>
            <person name="Bu F."/>
            <person name="Rutten L."/>
            <person name="Van Zeijl A."/>
            <person name="Liu W."/>
            <person name="Santuari L."/>
            <person name="Cao Q."/>
            <person name="Sharma T."/>
            <person name="Shen D."/>
            <person name="Roswanjaya Y."/>
            <person name="Wardhani T."/>
            <person name="Kalhor M.S."/>
            <person name="Jansen J."/>
            <person name="Van den Hoogen J."/>
            <person name="Gungor B."/>
            <person name="Hartog M."/>
            <person name="Hontelez J."/>
            <person name="Verver J."/>
            <person name="Yang W.-C."/>
            <person name="Schijlen E."/>
            <person name="Repin R."/>
            <person name="Schilthuizen M."/>
            <person name="Schranz E."/>
            <person name="Heidstra R."/>
            <person name="Miyata K."/>
            <person name="Fedorova E."/>
            <person name="Kohlen W."/>
            <person name="Bisseling T."/>
            <person name="Smit S."/>
            <person name="Geurts R."/>
        </authorList>
    </citation>
    <scope>NUCLEOTIDE SEQUENCE [LARGE SCALE GENOMIC DNA]</scope>
    <source>
        <strain evidence="5">cv. RG33-2</strain>
    </source>
</reference>
<dbReference type="EMBL" id="JXTC01000217">
    <property type="protein sequence ID" value="PON81405.1"/>
    <property type="molecule type" value="Genomic_DNA"/>
</dbReference>
<comment type="similarity">
    <text evidence="1">Belongs to the cyclophilin-type PPIase family.</text>
</comment>
<dbReference type="Pfam" id="PF00160">
    <property type="entry name" value="Pro_isomerase"/>
    <property type="match status" value="1"/>
</dbReference>
<name>A0A2P5E799_TREOI</name>
<evidence type="ECO:0000256" key="2">
    <source>
        <dbReference type="SAM" id="MobiDB-lite"/>
    </source>
</evidence>
<evidence type="ECO:0000313" key="5">
    <source>
        <dbReference type="Proteomes" id="UP000237000"/>
    </source>
</evidence>
<proteinExistence type="inferred from homology"/>
<dbReference type="InterPro" id="IPR029000">
    <property type="entry name" value="Cyclophilin-like_dom_sf"/>
</dbReference>
<dbReference type="InParanoid" id="A0A2P5E799"/>
<protein>
    <submittedName>
        <fullName evidence="4">Cyclophilin-type peptidyl-prolyl cis-trans isomerase</fullName>
    </submittedName>
</protein>